<name>A0A5N6NV65_9ASTR</name>
<keyword evidence="7" id="KW-1185">Reference proteome</keyword>
<evidence type="ECO:0000313" key="7">
    <source>
        <dbReference type="Proteomes" id="UP000326396"/>
    </source>
</evidence>
<dbReference type="Pfam" id="PF04434">
    <property type="entry name" value="SWIM"/>
    <property type="match status" value="1"/>
</dbReference>
<evidence type="ECO:0000256" key="1">
    <source>
        <dbReference type="ARBA" id="ARBA00022723"/>
    </source>
</evidence>
<dbReference type="SMART" id="SM00575">
    <property type="entry name" value="ZnF_PMZ"/>
    <property type="match status" value="1"/>
</dbReference>
<evidence type="ECO:0000256" key="2">
    <source>
        <dbReference type="ARBA" id="ARBA00022771"/>
    </source>
</evidence>
<dbReference type="AlphaFoldDB" id="A0A5N6NV65"/>
<keyword evidence="3" id="KW-0862">Zinc</keyword>
<keyword evidence="1" id="KW-0479">Metal-binding</keyword>
<dbReference type="PROSITE" id="PS50966">
    <property type="entry name" value="ZF_SWIM"/>
    <property type="match status" value="1"/>
</dbReference>
<feature type="domain" description="SWIM-type" evidence="5">
    <location>
        <begin position="89"/>
        <end position="121"/>
    </location>
</feature>
<evidence type="ECO:0000313" key="6">
    <source>
        <dbReference type="EMBL" id="KAD5507576.1"/>
    </source>
</evidence>
<evidence type="ECO:0000259" key="5">
    <source>
        <dbReference type="PROSITE" id="PS50966"/>
    </source>
</evidence>
<gene>
    <name evidence="6" type="ORF">E3N88_15279</name>
</gene>
<reference evidence="6 7" key="1">
    <citation type="submission" date="2019-05" db="EMBL/GenBank/DDBJ databases">
        <title>Mikania micrantha, genome provides insights into the molecular mechanism of rapid growth.</title>
        <authorList>
            <person name="Liu B."/>
        </authorList>
    </citation>
    <scope>NUCLEOTIDE SEQUENCE [LARGE SCALE GENOMIC DNA]</scope>
    <source>
        <strain evidence="6">NLD-2019</strain>
        <tissue evidence="6">Leaf</tissue>
    </source>
</reference>
<dbReference type="PANTHER" id="PTHR31973:SF195">
    <property type="entry name" value="MUDR FAMILY TRANSPOSASE"/>
    <property type="match status" value="1"/>
</dbReference>
<evidence type="ECO:0000256" key="4">
    <source>
        <dbReference type="PROSITE-ProRule" id="PRU00325"/>
    </source>
</evidence>
<accession>A0A5N6NV65</accession>
<dbReference type="InterPro" id="IPR006564">
    <property type="entry name" value="Znf_PMZ"/>
</dbReference>
<organism evidence="6 7">
    <name type="scientific">Mikania micrantha</name>
    <name type="common">bitter vine</name>
    <dbReference type="NCBI Taxonomy" id="192012"/>
    <lineage>
        <taxon>Eukaryota</taxon>
        <taxon>Viridiplantae</taxon>
        <taxon>Streptophyta</taxon>
        <taxon>Embryophyta</taxon>
        <taxon>Tracheophyta</taxon>
        <taxon>Spermatophyta</taxon>
        <taxon>Magnoliopsida</taxon>
        <taxon>eudicotyledons</taxon>
        <taxon>Gunneridae</taxon>
        <taxon>Pentapetalae</taxon>
        <taxon>asterids</taxon>
        <taxon>campanulids</taxon>
        <taxon>Asterales</taxon>
        <taxon>Asteraceae</taxon>
        <taxon>Asteroideae</taxon>
        <taxon>Heliantheae alliance</taxon>
        <taxon>Eupatorieae</taxon>
        <taxon>Mikania</taxon>
    </lineage>
</organism>
<protein>
    <recommendedName>
        <fullName evidence="5">SWIM-type domain-containing protein</fullName>
    </recommendedName>
</protein>
<keyword evidence="2 4" id="KW-0863">Zinc-finger</keyword>
<dbReference type="InterPro" id="IPR007527">
    <property type="entry name" value="Znf_SWIM"/>
</dbReference>
<dbReference type="OrthoDB" id="1434016at2759"/>
<comment type="caution">
    <text evidence="6">The sequence shown here is derived from an EMBL/GenBank/DDBJ whole genome shotgun (WGS) entry which is preliminary data.</text>
</comment>
<dbReference type="GO" id="GO:0008270">
    <property type="term" value="F:zinc ion binding"/>
    <property type="evidence" value="ECO:0007669"/>
    <property type="project" value="UniProtKB-KW"/>
</dbReference>
<sequence>MNNVLRGARMLPIKALIEYSFKREVEQYAIHYTTAYNCSTDFPHRMWTLFHTREIRARQHRVYPYSARHQRFMVETPLQTSDEFGYSPYTVEFKEKTCSCGKWQIYRFPCSHAIAVCHHLRESPRTTADPRFFTETYRAQYNNQYFPVSHKEDWLYAGWRIIGDPSKITILRGRRRARRMHNEMDASYAEERTGRRCSGCKRTGHRINSCPYRQN</sequence>
<evidence type="ECO:0000256" key="3">
    <source>
        <dbReference type="ARBA" id="ARBA00022833"/>
    </source>
</evidence>
<dbReference type="PANTHER" id="PTHR31973">
    <property type="entry name" value="POLYPROTEIN, PUTATIVE-RELATED"/>
    <property type="match status" value="1"/>
</dbReference>
<proteinExistence type="predicted"/>
<dbReference type="EMBL" id="SZYD01000008">
    <property type="protein sequence ID" value="KAD5507576.1"/>
    <property type="molecule type" value="Genomic_DNA"/>
</dbReference>
<dbReference type="Proteomes" id="UP000326396">
    <property type="component" value="Linkage Group LG16"/>
</dbReference>